<evidence type="ECO:0008006" key="3">
    <source>
        <dbReference type="Google" id="ProtNLM"/>
    </source>
</evidence>
<keyword evidence="2" id="KW-1185">Reference proteome</keyword>
<evidence type="ECO:0000313" key="1">
    <source>
        <dbReference type="EMBL" id="WAJ70674.1"/>
    </source>
</evidence>
<dbReference type="RefSeq" id="WP_268075023.1">
    <property type="nucleotide sequence ID" value="NZ_CP109965.1"/>
</dbReference>
<dbReference type="Proteomes" id="UP001163726">
    <property type="component" value="Chromosome"/>
</dbReference>
<evidence type="ECO:0000313" key="2">
    <source>
        <dbReference type="Proteomes" id="UP001163726"/>
    </source>
</evidence>
<dbReference type="PROSITE" id="PS51318">
    <property type="entry name" value="TAT"/>
    <property type="match status" value="1"/>
</dbReference>
<accession>A0ABY7AMF6</accession>
<dbReference type="EMBL" id="CP109965">
    <property type="protein sequence ID" value="WAJ70674.1"/>
    <property type="molecule type" value="Genomic_DNA"/>
</dbReference>
<organism evidence="1 2">
    <name type="scientific">Catenovulum adriaticum</name>
    <dbReference type="NCBI Taxonomy" id="2984846"/>
    <lineage>
        <taxon>Bacteria</taxon>
        <taxon>Pseudomonadati</taxon>
        <taxon>Pseudomonadota</taxon>
        <taxon>Gammaproteobacteria</taxon>
        <taxon>Alteromonadales</taxon>
        <taxon>Alteromonadaceae</taxon>
        <taxon>Catenovulum</taxon>
    </lineage>
</organism>
<dbReference type="InterPro" id="IPR006311">
    <property type="entry name" value="TAT_signal"/>
</dbReference>
<name>A0ABY7AMF6_9ALTE</name>
<protein>
    <recommendedName>
        <fullName evidence="3">Secreted protein</fullName>
    </recommendedName>
</protein>
<gene>
    <name evidence="1" type="ORF">OLW01_02340</name>
</gene>
<proteinExistence type="predicted"/>
<reference evidence="1" key="1">
    <citation type="submission" date="2022-10" db="EMBL/GenBank/DDBJ databases">
        <title>Catenovulum adriacola sp. nov. isolated in the Harbour of Susak.</title>
        <authorList>
            <person name="Schoch T."/>
            <person name="Reich S.J."/>
            <person name="Stoeferle S."/>
            <person name="Flaiz M."/>
            <person name="Kazda M."/>
            <person name="Riedel C.U."/>
            <person name="Duerre P."/>
        </authorList>
    </citation>
    <scope>NUCLEOTIDE SEQUENCE</scope>
    <source>
        <strain evidence="1">TS8</strain>
    </source>
</reference>
<sequence length="237" mass="25627">MSNKPVEQKAEINSEQANASGRRNFIKKGALGAALITTVSSKSAWATNCNCSGNLSNNASVQDNFQTCDQIYGYSQGAWGGNGGGDAVVVSNFIGTYYGNGVTLPNMTLEELFFNNAYLIGLPLSRLDSKAEAKAIYKNNKLPSGSGSWSKAQWVAHTLGLTAQYVLSNSNKFKGEWRQRITAALNATVWAIMLDETTNNPESAICSTVGDWFYYPLTLSAILQTNESTLSGYHNHP</sequence>